<gene>
    <name evidence="4" type="primary">pqqD</name>
    <name evidence="4" type="ORF">I5731_02910</name>
</gene>
<dbReference type="Pfam" id="PF05402">
    <property type="entry name" value="PqqD"/>
    <property type="match status" value="1"/>
</dbReference>
<comment type="caution">
    <text evidence="4">The sequence shown here is derived from an EMBL/GenBank/DDBJ whole genome shotgun (WGS) entry which is preliminary data.</text>
</comment>
<comment type="subunit">
    <text evidence="2">Monomer. Interacts with PqqE.</text>
</comment>
<accession>A0A931I016</accession>
<organism evidence="4 5">
    <name type="scientific">Methylobrevis albus</name>
    <dbReference type="NCBI Taxonomy" id="2793297"/>
    <lineage>
        <taxon>Bacteria</taxon>
        <taxon>Pseudomonadati</taxon>
        <taxon>Pseudomonadota</taxon>
        <taxon>Alphaproteobacteria</taxon>
        <taxon>Hyphomicrobiales</taxon>
        <taxon>Pleomorphomonadaceae</taxon>
        <taxon>Methylobrevis</taxon>
    </lineage>
</organism>
<dbReference type="Proteomes" id="UP000631694">
    <property type="component" value="Unassembled WGS sequence"/>
</dbReference>
<dbReference type="GO" id="GO:0048038">
    <property type="term" value="F:quinone binding"/>
    <property type="evidence" value="ECO:0007669"/>
    <property type="project" value="InterPro"/>
</dbReference>
<dbReference type="InterPro" id="IPR022479">
    <property type="entry name" value="PqqD_bac"/>
</dbReference>
<evidence type="ECO:0000313" key="5">
    <source>
        <dbReference type="Proteomes" id="UP000631694"/>
    </source>
</evidence>
<dbReference type="AlphaFoldDB" id="A0A931I016"/>
<evidence type="ECO:0000256" key="1">
    <source>
        <dbReference type="ARBA" id="ARBA00004886"/>
    </source>
</evidence>
<sequence>MTTPLPAAPEDRLPDAAVPKLSRGVRTRWDEARETHMLLAPERALRLDAIAAAILAETDGERSFAAIVDVLAEKYAAPREQIAVDARKLLVDLMDKRMMEVVR</sequence>
<evidence type="ECO:0000313" key="4">
    <source>
        <dbReference type="EMBL" id="MBH0236761.1"/>
    </source>
</evidence>
<reference evidence="4" key="1">
    <citation type="submission" date="2020-12" db="EMBL/GenBank/DDBJ databases">
        <title>Methylobrevis albus sp. nov., isolated from fresh water lack sediment.</title>
        <authorList>
            <person name="Zou Q."/>
        </authorList>
    </citation>
    <scope>NUCLEOTIDE SEQUENCE</scope>
    <source>
        <strain evidence="4">L22</strain>
    </source>
</reference>
<comment type="pathway">
    <text evidence="1">Cofactor biosynthesis; pyrroloquinoline quinone biosynthesis.</text>
</comment>
<evidence type="ECO:0000256" key="2">
    <source>
        <dbReference type="ARBA" id="ARBA00011741"/>
    </source>
</evidence>
<proteinExistence type="predicted"/>
<evidence type="ECO:0000256" key="3">
    <source>
        <dbReference type="ARBA" id="ARBA00022905"/>
    </source>
</evidence>
<protein>
    <submittedName>
        <fullName evidence="4">Pyrroloquinoline quinone biosynthesis peptide chaperone PqqD</fullName>
    </submittedName>
</protein>
<dbReference type="GO" id="GO:0018189">
    <property type="term" value="P:pyrroloquinoline quinone biosynthetic process"/>
    <property type="evidence" value="ECO:0007669"/>
    <property type="project" value="UniProtKB-KW"/>
</dbReference>
<name>A0A931I016_9HYPH</name>
<keyword evidence="3" id="KW-0884">PQQ biosynthesis</keyword>
<dbReference type="EMBL" id="JADZLT010000040">
    <property type="protein sequence ID" value="MBH0236761.1"/>
    <property type="molecule type" value="Genomic_DNA"/>
</dbReference>
<dbReference type="RefSeq" id="WP_197309860.1">
    <property type="nucleotide sequence ID" value="NZ_JADZLT010000040.1"/>
</dbReference>
<dbReference type="Gene3D" id="1.10.10.1150">
    <property type="entry name" value="Coenzyme PQQ synthesis protein D (PqqD)"/>
    <property type="match status" value="1"/>
</dbReference>
<dbReference type="NCBIfam" id="TIGR03859">
    <property type="entry name" value="PQQ_PqqD"/>
    <property type="match status" value="1"/>
</dbReference>
<keyword evidence="5" id="KW-1185">Reference proteome</keyword>
<dbReference type="InterPro" id="IPR041881">
    <property type="entry name" value="PqqD_sf"/>
</dbReference>
<dbReference type="InterPro" id="IPR008792">
    <property type="entry name" value="PQQD"/>
</dbReference>